<dbReference type="Proteomes" id="UP001497680">
    <property type="component" value="Unassembled WGS sequence"/>
</dbReference>
<comment type="caution">
    <text evidence="1">The sequence shown here is derived from an EMBL/GenBank/DDBJ whole genome shotgun (WGS) entry which is preliminary data.</text>
</comment>
<protein>
    <submittedName>
        <fullName evidence="1">Uncharacterized protein</fullName>
    </submittedName>
</protein>
<reference evidence="1 2" key="1">
    <citation type="journal article" date="2022" name="New Phytol.">
        <title>Ecological generalism drives hyperdiversity of secondary metabolite gene clusters in xylarialean endophytes.</title>
        <authorList>
            <person name="Franco M.E.E."/>
            <person name="Wisecaver J.H."/>
            <person name="Arnold A.E."/>
            <person name="Ju Y.M."/>
            <person name="Slot J.C."/>
            <person name="Ahrendt S."/>
            <person name="Moore L.P."/>
            <person name="Eastman K.E."/>
            <person name="Scott K."/>
            <person name="Konkel Z."/>
            <person name="Mondo S.J."/>
            <person name="Kuo A."/>
            <person name="Hayes R.D."/>
            <person name="Haridas S."/>
            <person name="Andreopoulos B."/>
            <person name="Riley R."/>
            <person name="LaButti K."/>
            <person name="Pangilinan J."/>
            <person name="Lipzen A."/>
            <person name="Amirebrahimi M."/>
            <person name="Yan J."/>
            <person name="Adam C."/>
            <person name="Keymanesh K."/>
            <person name="Ng V."/>
            <person name="Louie K."/>
            <person name="Northen T."/>
            <person name="Drula E."/>
            <person name="Henrissat B."/>
            <person name="Hsieh H.M."/>
            <person name="Youens-Clark K."/>
            <person name="Lutzoni F."/>
            <person name="Miadlikowska J."/>
            <person name="Eastwood D.C."/>
            <person name="Hamelin R.C."/>
            <person name="Grigoriev I.V."/>
            <person name="U'Ren J.M."/>
        </authorList>
    </citation>
    <scope>NUCLEOTIDE SEQUENCE [LARGE SCALE GENOMIC DNA]</scope>
    <source>
        <strain evidence="1 2">ER1909</strain>
    </source>
</reference>
<sequence>MSTPNGNQLRNGPHPSQPNTQSMPRPMSMPPTIPPPMLNMAMPNMAMPMSMTMPMPMPLPMSTDLAYYQQPRTLPLPQTFPQPHTFPQSHQASPEVSGFPPPHPLEAPQRQGPQQQGPQQTSPPQAIGQSWISLSAIRQKLMPNDPMWLTEFTGPDLESPFDLTYQELTLGHYLMDQAASEPPRYMLHDMMEMVGPAPAIGTPQYRAYLLNKYSYWIPFTKFVSKYEIRSKDEIVKLVNLVHLLTVNLMLDPTFVYQCFAYSIISCEKIDPSGLMVKRLRRMMFHLRRNQLIIMGPLSPPEQ</sequence>
<evidence type="ECO:0000313" key="2">
    <source>
        <dbReference type="Proteomes" id="UP001497680"/>
    </source>
</evidence>
<accession>A0ACC0CIW6</accession>
<name>A0ACC0CIW6_9PEZI</name>
<gene>
    <name evidence="1" type="ORF">F4821DRAFT_265998</name>
</gene>
<keyword evidence="2" id="KW-1185">Reference proteome</keyword>
<proteinExistence type="predicted"/>
<dbReference type="EMBL" id="MU394454">
    <property type="protein sequence ID" value="KAI6080325.1"/>
    <property type="molecule type" value="Genomic_DNA"/>
</dbReference>
<evidence type="ECO:0000313" key="1">
    <source>
        <dbReference type="EMBL" id="KAI6080325.1"/>
    </source>
</evidence>
<organism evidence="1 2">
    <name type="scientific">Hypoxylon rubiginosum</name>
    <dbReference type="NCBI Taxonomy" id="110542"/>
    <lineage>
        <taxon>Eukaryota</taxon>
        <taxon>Fungi</taxon>
        <taxon>Dikarya</taxon>
        <taxon>Ascomycota</taxon>
        <taxon>Pezizomycotina</taxon>
        <taxon>Sordariomycetes</taxon>
        <taxon>Xylariomycetidae</taxon>
        <taxon>Xylariales</taxon>
        <taxon>Hypoxylaceae</taxon>
        <taxon>Hypoxylon</taxon>
    </lineage>
</organism>